<dbReference type="EMBL" id="JBJXBP010000001">
    <property type="protein sequence ID" value="KAL3849573.1"/>
    <property type="molecule type" value="Genomic_DNA"/>
</dbReference>
<comment type="caution">
    <text evidence="10">The sequence shown here is derived from an EMBL/GenBank/DDBJ whole genome shotgun (WGS) entry which is preliminary data.</text>
</comment>
<dbReference type="SUPFAM" id="SSF52540">
    <property type="entry name" value="P-loop containing nucleoside triphosphate hydrolases"/>
    <property type="match status" value="2"/>
</dbReference>
<feature type="domain" description="Helicase ATP-binding" evidence="8">
    <location>
        <begin position="582"/>
        <end position="775"/>
    </location>
</feature>
<dbReference type="GO" id="GO:0005524">
    <property type="term" value="F:ATP binding"/>
    <property type="evidence" value="ECO:0007669"/>
    <property type="project" value="UniProtKB-KW"/>
</dbReference>
<dbReference type="InterPro" id="IPR000330">
    <property type="entry name" value="SNF2_N"/>
</dbReference>
<dbReference type="SMART" id="SM00490">
    <property type="entry name" value="HELICc"/>
    <property type="match status" value="1"/>
</dbReference>
<evidence type="ECO:0000256" key="7">
    <source>
        <dbReference type="SAM" id="MobiDB-lite"/>
    </source>
</evidence>
<feature type="region of interest" description="Disordered" evidence="7">
    <location>
        <begin position="339"/>
        <end position="373"/>
    </location>
</feature>
<reference evidence="10 11" key="1">
    <citation type="submission" date="2024-12" db="EMBL/GenBank/DDBJ databases">
        <title>The unique morphological basis and parallel evolutionary history of personate flowers in Penstemon.</title>
        <authorList>
            <person name="Depatie T.H."/>
            <person name="Wessinger C.A."/>
        </authorList>
    </citation>
    <scope>NUCLEOTIDE SEQUENCE [LARGE SCALE GENOMIC DNA]</scope>
    <source>
        <strain evidence="10">WTNN_2</strain>
        <tissue evidence="10">Leaf</tissue>
    </source>
</reference>
<evidence type="ECO:0000259" key="8">
    <source>
        <dbReference type="PROSITE" id="PS51192"/>
    </source>
</evidence>
<keyword evidence="4" id="KW-0347">Helicase</keyword>
<protein>
    <submittedName>
        <fullName evidence="10">Uncharacterized protein</fullName>
    </submittedName>
</protein>
<feature type="compositionally biased region" description="Low complexity" evidence="7">
    <location>
        <begin position="194"/>
        <end position="210"/>
    </location>
</feature>
<keyword evidence="2" id="KW-0547">Nucleotide-binding</keyword>
<gene>
    <name evidence="10" type="ORF">ACJIZ3_011455</name>
</gene>
<keyword evidence="6" id="KW-0539">Nucleus</keyword>
<dbReference type="Pfam" id="PF00271">
    <property type="entry name" value="Helicase_C"/>
    <property type="match status" value="1"/>
</dbReference>
<dbReference type="Gene3D" id="3.40.50.300">
    <property type="entry name" value="P-loop containing nucleotide triphosphate hydrolases"/>
    <property type="match status" value="1"/>
</dbReference>
<dbReference type="Pfam" id="PF00176">
    <property type="entry name" value="SNF2-rel_dom"/>
    <property type="match status" value="1"/>
</dbReference>
<keyword evidence="3" id="KW-0378">Hydrolase</keyword>
<evidence type="ECO:0000256" key="2">
    <source>
        <dbReference type="ARBA" id="ARBA00022741"/>
    </source>
</evidence>
<feature type="compositionally biased region" description="Basic and acidic residues" evidence="7">
    <location>
        <begin position="244"/>
        <end position="259"/>
    </location>
</feature>
<dbReference type="SMART" id="SM00487">
    <property type="entry name" value="DEXDc"/>
    <property type="match status" value="1"/>
</dbReference>
<organism evidence="10 11">
    <name type="scientific">Penstemon smallii</name>
    <dbReference type="NCBI Taxonomy" id="265156"/>
    <lineage>
        <taxon>Eukaryota</taxon>
        <taxon>Viridiplantae</taxon>
        <taxon>Streptophyta</taxon>
        <taxon>Embryophyta</taxon>
        <taxon>Tracheophyta</taxon>
        <taxon>Spermatophyta</taxon>
        <taxon>Magnoliopsida</taxon>
        <taxon>eudicotyledons</taxon>
        <taxon>Gunneridae</taxon>
        <taxon>Pentapetalae</taxon>
        <taxon>asterids</taxon>
        <taxon>lamiids</taxon>
        <taxon>Lamiales</taxon>
        <taxon>Plantaginaceae</taxon>
        <taxon>Cheloneae</taxon>
        <taxon>Penstemon</taxon>
    </lineage>
</organism>
<comment type="subcellular location">
    <subcellularLocation>
        <location evidence="1">Nucleus</location>
    </subcellularLocation>
</comment>
<keyword evidence="5" id="KW-0067">ATP-binding</keyword>
<dbReference type="GO" id="GO:0005634">
    <property type="term" value="C:nucleus"/>
    <property type="evidence" value="ECO:0007669"/>
    <property type="project" value="UniProtKB-SubCell"/>
</dbReference>
<dbReference type="InterPro" id="IPR038718">
    <property type="entry name" value="SNF2-like_sf"/>
</dbReference>
<feature type="region of interest" description="Disordered" evidence="7">
    <location>
        <begin position="73"/>
        <end position="274"/>
    </location>
</feature>
<feature type="compositionally biased region" description="Basic and acidic residues" evidence="7">
    <location>
        <begin position="340"/>
        <end position="354"/>
    </location>
</feature>
<dbReference type="PANTHER" id="PTHR45821">
    <property type="entry name" value="SNF2 DOMAIN-CONTAINING PROTEIN CLASSY 2-RELATED"/>
    <property type="match status" value="1"/>
</dbReference>
<dbReference type="CDD" id="cd18793">
    <property type="entry name" value="SF2_C_SNF"/>
    <property type="match status" value="1"/>
</dbReference>
<evidence type="ECO:0000313" key="11">
    <source>
        <dbReference type="Proteomes" id="UP001634393"/>
    </source>
</evidence>
<dbReference type="Proteomes" id="UP001634393">
    <property type="component" value="Unassembled WGS sequence"/>
</dbReference>
<dbReference type="InterPro" id="IPR001650">
    <property type="entry name" value="Helicase_C-like"/>
</dbReference>
<dbReference type="AlphaFoldDB" id="A0ABD3UNG4"/>
<evidence type="ECO:0000256" key="3">
    <source>
        <dbReference type="ARBA" id="ARBA00022801"/>
    </source>
</evidence>
<dbReference type="PROSITE" id="PS51194">
    <property type="entry name" value="HELICASE_CTER"/>
    <property type="match status" value="1"/>
</dbReference>
<sequence>MESSTSVATRTRSKRLIMLYETMKKTKKGHDDDLNFLREHRKYSKSSEDESAEFRNKKTRYDIKKVETTKSVRKSGFRNRYIMKKDQSKSESKNEAGFRKGHHISAEKRREYRNEMNEYEDVDEIKIKESSSSARSRIRKGKQPAYNDGCPRSYTSTKLKSHNRKSDHKGLLRSPRTRLRSGAVEKPSKVTEITSDSSSSDGGLSDSTTSEYDGSDDSLFEVEKLDSKEVSSSSAESDEEDYIPEEKSEEGINETKDLMEFSDSNNDDDQESVHQGISKKLGLFSSKTSLDASSKVVWDIHEKNERAKHVQESVTKGKRKDEEHVVADAKRFKKVVSSNEIDRKMEKQREEERNLTTIKKAKGGAIRNGKKKVDVEKDSGIMHQSRGSIPIKEHTRREEVNAEFEEIEQPPTKGVHIRTDNHFCKNLLDSVLGKNDDEDKDREEANPSFMLPSKFSFEDEVPKPVEKSEYEIMIDHLFAEMDFCLTLGETGSSACQEADKPYRREQRRWFYDSEKRVQKDGYIFLSGESSGSYFNHGGNGTTVWDDIKHSIQQTLFDHQREGFEFLWRNIAGTTELSEITTMSDSTKGGGCIISHAPGTGKSRLTILFIETYLNRFPHCRPLIIAPACMLRTWEEEFKKWDVDFPFLNLNSDKIPDEFKMALQHIPREQKQKKDAIRALKIYSWNKGKSILGISYNLFGMLVREKEEPNLGLRKILLEKPGLVVLDEGHIPRTRGTNIWQALSKLKTEKRIILSGTPFQNNFEELFNVLQLARPSVVKEKRFNEIFASKRRQLKQKNNIDNDIEELKTAILPFVHVYKVTILQESTPGVIDCVVLLKPLPLQKSLIEKIESWRGIKDDSKMACISTHPYLFRKCKLTKNEKYGVDLAALDTTRFEPNQGVKTRFIMELVRLSVARNEKVLVFSKFLEPLNLIKEHLERRFRWAESRQILMMIGKVDQKNRQDSIGLFNDPKSEGKVLLASTTCSAVGINLVGASRVVLLDFVWNPSVEKQAIGRAYRLGQKKMVYTYHLMAIGTSEGEKLRQQTEKDHLSEKVFASSSNEKAKNLDTGKDDVLEHMVADVKFKDFFEKVIYQPKEKNLIDFFGLEA</sequence>
<dbReference type="Gene3D" id="3.40.50.10810">
    <property type="entry name" value="Tandem AAA-ATPase domain"/>
    <property type="match status" value="1"/>
</dbReference>
<proteinExistence type="predicted"/>
<evidence type="ECO:0000256" key="1">
    <source>
        <dbReference type="ARBA" id="ARBA00004123"/>
    </source>
</evidence>
<evidence type="ECO:0000256" key="5">
    <source>
        <dbReference type="ARBA" id="ARBA00022840"/>
    </source>
</evidence>
<dbReference type="InterPro" id="IPR049730">
    <property type="entry name" value="SNF2/RAD54-like_C"/>
</dbReference>
<dbReference type="InterPro" id="IPR044567">
    <property type="entry name" value="CLSY/DRD1"/>
</dbReference>
<dbReference type="PROSITE" id="PS51192">
    <property type="entry name" value="HELICASE_ATP_BIND_1"/>
    <property type="match status" value="1"/>
</dbReference>
<dbReference type="PANTHER" id="PTHR45821:SF25">
    <property type="entry name" value="HELICASE ATP-BINDING DOMAIN-CONTAINING PROTEIN"/>
    <property type="match status" value="1"/>
</dbReference>
<feature type="domain" description="Helicase C-terminal" evidence="9">
    <location>
        <begin position="903"/>
        <end position="1066"/>
    </location>
</feature>
<evidence type="ECO:0000256" key="4">
    <source>
        <dbReference type="ARBA" id="ARBA00022806"/>
    </source>
</evidence>
<name>A0ABD3UNG4_9LAMI</name>
<dbReference type="GO" id="GO:0004386">
    <property type="term" value="F:helicase activity"/>
    <property type="evidence" value="ECO:0007669"/>
    <property type="project" value="UniProtKB-KW"/>
</dbReference>
<dbReference type="GO" id="GO:0016787">
    <property type="term" value="F:hydrolase activity"/>
    <property type="evidence" value="ECO:0007669"/>
    <property type="project" value="UniProtKB-KW"/>
</dbReference>
<evidence type="ECO:0000259" key="9">
    <source>
        <dbReference type="PROSITE" id="PS51194"/>
    </source>
</evidence>
<evidence type="ECO:0000256" key="6">
    <source>
        <dbReference type="ARBA" id="ARBA00023242"/>
    </source>
</evidence>
<keyword evidence="11" id="KW-1185">Reference proteome</keyword>
<dbReference type="InterPro" id="IPR027417">
    <property type="entry name" value="P-loop_NTPase"/>
</dbReference>
<evidence type="ECO:0000313" key="10">
    <source>
        <dbReference type="EMBL" id="KAL3849573.1"/>
    </source>
</evidence>
<accession>A0ABD3UNG4</accession>
<dbReference type="InterPro" id="IPR014001">
    <property type="entry name" value="Helicase_ATP-bd"/>
</dbReference>
<feature type="compositionally biased region" description="Basic and acidic residues" evidence="7">
    <location>
        <begin position="83"/>
        <end position="116"/>
    </location>
</feature>